<evidence type="ECO:0000256" key="12">
    <source>
        <dbReference type="SAM" id="Coils"/>
    </source>
</evidence>
<keyword evidence="6" id="KW-0808">Transferase</keyword>
<dbReference type="EMBL" id="AAOE01000002">
    <property type="protein sequence ID" value="EAR10909.1"/>
    <property type="molecule type" value="Genomic_DNA"/>
</dbReference>
<dbReference type="Pfam" id="PF00512">
    <property type="entry name" value="HisKA"/>
    <property type="match status" value="1"/>
</dbReference>
<feature type="transmembrane region" description="Helical" evidence="13">
    <location>
        <begin position="67"/>
        <end position="86"/>
    </location>
</feature>
<evidence type="ECO:0000256" key="11">
    <source>
        <dbReference type="PROSITE-ProRule" id="PRU00169"/>
    </source>
</evidence>
<comment type="catalytic activity">
    <reaction evidence="1">
        <text>ATP + protein L-histidine = ADP + protein N-phospho-L-histidine.</text>
        <dbReference type="EC" id="2.7.13.3"/>
    </reaction>
</comment>
<evidence type="ECO:0000313" key="17">
    <source>
        <dbReference type="Proteomes" id="UP000005953"/>
    </source>
</evidence>
<evidence type="ECO:0000256" key="2">
    <source>
        <dbReference type="ARBA" id="ARBA00004141"/>
    </source>
</evidence>
<feature type="transmembrane region" description="Helical" evidence="13">
    <location>
        <begin position="275"/>
        <end position="299"/>
    </location>
</feature>
<evidence type="ECO:0000259" key="15">
    <source>
        <dbReference type="PROSITE" id="PS50110"/>
    </source>
</evidence>
<keyword evidence="5 11" id="KW-0597">Phosphoprotein</keyword>
<dbReference type="SUPFAM" id="SSF47384">
    <property type="entry name" value="Homodimeric domain of signal transducing histidine kinase"/>
    <property type="match status" value="1"/>
</dbReference>
<dbReference type="GO" id="GO:0005886">
    <property type="term" value="C:plasma membrane"/>
    <property type="evidence" value="ECO:0007669"/>
    <property type="project" value="TreeGrafter"/>
</dbReference>
<evidence type="ECO:0000256" key="3">
    <source>
        <dbReference type="ARBA" id="ARBA00006434"/>
    </source>
</evidence>
<dbReference type="Gene3D" id="1.20.1730.10">
    <property type="entry name" value="Sodium/glucose cotransporter"/>
    <property type="match status" value="1"/>
</dbReference>
<evidence type="ECO:0000256" key="6">
    <source>
        <dbReference type="ARBA" id="ARBA00022679"/>
    </source>
</evidence>
<dbReference type="PROSITE" id="PS50283">
    <property type="entry name" value="NA_SOLUT_SYMP_3"/>
    <property type="match status" value="1"/>
</dbReference>
<dbReference type="InterPro" id="IPR001789">
    <property type="entry name" value="Sig_transdc_resp-reg_receiver"/>
</dbReference>
<evidence type="ECO:0000256" key="9">
    <source>
        <dbReference type="ARBA" id="ARBA00022989"/>
    </source>
</evidence>
<name>A4BAF3_9GAMM</name>
<dbReference type="InterPro" id="IPR004358">
    <property type="entry name" value="Sig_transdc_His_kin-like_C"/>
</dbReference>
<comment type="similarity">
    <text evidence="3">Belongs to the sodium:solute symporter (SSF) (TC 2.A.21) family.</text>
</comment>
<dbReference type="InterPro" id="IPR035965">
    <property type="entry name" value="PAS-like_dom_sf"/>
</dbReference>
<dbReference type="Pfam" id="PF12860">
    <property type="entry name" value="PAS_7"/>
    <property type="match status" value="1"/>
</dbReference>
<dbReference type="CDD" id="cd00082">
    <property type="entry name" value="HisKA"/>
    <property type="match status" value="1"/>
</dbReference>
<dbReference type="Proteomes" id="UP000005953">
    <property type="component" value="Unassembled WGS sequence"/>
</dbReference>
<dbReference type="InterPro" id="IPR011006">
    <property type="entry name" value="CheY-like_superfamily"/>
</dbReference>
<dbReference type="PANTHER" id="PTHR43047">
    <property type="entry name" value="TWO-COMPONENT HISTIDINE PROTEIN KINASE"/>
    <property type="match status" value="1"/>
</dbReference>
<dbReference type="Gene3D" id="3.40.50.2300">
    <property type="match status" value="1"/>
</dbReference>
<dbReference type="InterPro" id="IPR036890">
    <property type="entry name" value="HATPase_C_sf"/>
</dbReference>
<keyword evidence="8 16" id="KW-0418">Kinase</keyword>
<dbReference type="InterPro" id="IPR036097">
    <property type="entry name" value="HisK_dim/P_sf"/>
</dbReference>
<dbReference type="GO" id="GO:0009927">
    <property type="term" value="F:histidine phosphotransfer kinase activity"/>
    <property type="evidence" value="ECO:0007669"/>
    <property type="project" value="TreeGrafter"/>
</dbReference>
<dbReference type="SUPFAM" id="SSF52172">
    <property type="entry name" value="CheY-like"/>
    <property type="match status" value="1"/>
</dbReference>
<feature type="transmembrane region" description="Helical" evidence="13">
    <location>
        <begin position="433"/>
        <end position="454"/>
    </location>
</feature>
<dbReference type="PRINTS" id="PR00344">
    <property type="entry name" value="BCTRLSENSOR"/>
</dbReference>
<dbReference type="EC" id="2.7.13.3" evidence="4"/>
<keyword evidence="7 13" id="KW-0812">Transmembrane</keyword>
<dbReference type="Pfam" id="PF00072">
    <property type="entry name" value="Response_reg"/>
    <property type="match status" value="1"/>
</dbReference>
<dbReference type="STRING" id="314283.MED297_10376"/>
<feature type="transmembrane region" description="Helical" evidence="13">
    <location>
        <begin position="235"/>
        <end position="254"/>
    </location>
</feature>
<proteinExistence type="inferred from homology"/>
<dbReference type="HOGENOM" id="CLU_000445_22_0_6"/>
<keyword evidence="10 13" id="KW-0472">Membrane</keyword>
<gene>
    <name evidence="16" type="ORF">MED297_10376</name>
</gene>
<feature type="transmembrane region" description="Helical" evidence="13">
    <location>
        <begin position="196"/>
        <end position="215"/>
    </location>
</feature>
<dbReference type="SMART" id="SM00387">
    <property type="entry name" value="HATPase_c"/>
    <property type="match status" value="1"/>
</dbReference>
<dbReference type="PROSITE" id="PS50109">
    <property type="entry name" value="HIS_KIN"/>
    <property type="match status" value="1"/>
</dbReference>
<evidence type="ECO:0000256" key="1">
    <source>
        <dbReference type="ARBA" id="ARBA00000085"/>
    </source>
</evidence>
<protein>
    <recommendedName>
        <fullName evidence="4">histidine kinase</fullName>
        <ecNumber evidence="4">2.7.13.3</ecNumber>
    </recommendedName>
</protein>
<dbReference type="SUPFAM" id="SSF55785">
    <property type="entry name" value="PYP-like sensor domain (PAS domain)"/>
    <property type="match status" value="1"/>
</dbReference>
<dbReference type="CDD" id="cd00130">
    <property type="entry name" value="PAS"/>
    <property type="match status" value="1"/>
</dbReference>
<dbReference type="SUPFAM" id="SSF55874">
    <property type="entry name" value="ATPase domain of HSP90 chaperone/DNA topoisomerase II/histidine kinase"/>
    <property type="match status" value="1"/>
</dbReference>
<comment type="caution">
    <text evidence="16">The sequence shown here is derived from an EMBL/GenBank/DDBJ whole genome shotgun (WGS) entry which is preliminary data.</text>
</comment>
<feature type="domain" description="Response regulatory" evidence="15">
    <location>
        <begin position="1050"/>
        <end position="1162"/>
    </location>
</feature>
<dbReference type="Gene3D" id="3.30.450.20">
    <property type="entry name" value="PAS domain"/>
    <property type="match status" value="1"/>
</dbReference>
<dbReference type="InterPro" id="IPR003661">
    <property type="entry name" value="HisK_dim/P_dom"/>
</dbReference>
<feature type="domain" description="Histidine kinase" evidence="14">
    <location>
        <begin position="819"/>
        <end position="1028"/>
    </location>
</feature>
<feature type="coiled-coil region" evidence="12">
    <location>
        <begin position="750"/>
        <end position="812"/>
    </location>
</feature>
<dbReference type="FunFam" id="3.30.565.10:FF:000049">
    <property type="entry name" value="Two-component sensor histidine kinase"/>
    <property type="match status" value="1"/>
</dbReference>
<dbReference type="Pfam" id="PF02518">
    <property type="entry name" value="HATPase_c"/>
    <property type="match status" value="1"/>
</dbReference>
<comment type="subcellular location">
    <subcellularLocation>
        <location evidence="2">Membrane</location>
        <topology evidence="2">Multi-pass membrane protein</topology>
    </subcellularLocation>
</comment>
<feature type="modified residue" description="4-aspartylphosphate" evidence="11">
    <location>
        <position position="1096"/>
    </location>
</feature>
<reference evidence="16 17" key="1">
    <citation type="submission" date="2006-02" db="EMBL/GenBank/DDBJ databases">
        <authorList>
            <person name="Pinhassi J."/>
            <person name="Pedros-Alio C."/>
            <person name="Ferriera S."/>
            <person name="Johnson J."/>
            <person name="Kravitz S."/>
            <person name="Halpern A."/>
            <person name="Remington K."/>
            <person name="Beeson K."/>
            <person name="Tran B."/>
            <person name="Rogers Y.-H."/>
            <person name="Friedman R."/>
            <person name="Venter J.C."/>
        </authorList>
    </citation>
    <scope>NUCLEOTIDE SEQUENCE [LARGE SCALE GENOMIC DNA]</scope>
    <source>
        <strain evidence="16 17">MED297</strain>
    </source>
</reference>
<dbReference type="InterPro" id="IPR005467">
    <property type="entry name" value="His_kinase_dom"/>
</dbReference>
<evidence type="ECO:0000313" key="16">
    <source>
        <dbReference type="EMBL" id="EAR10909.1"/>
    </source>
</evidence>
<dbReference type="AlphaFoldDB" id="A4BAF3"/>
<feature type="transmembrane region" description="Helical" evidence="13">
    <location>
        <begin position="319"/>
        <end position="349"/>
    </location>
</feature>
<dbReference type="SMART" id="SM00448">
    <property type="entry name" value="REC"/>
    <property type="match status" value="1"/>
</dbReference>
<dbReference type="InterPro" id="IPR003594">
    <property type="entry name" value="HATPase_dom"/>
</dbReference>
<organism evidence="16 17">
    <name type="scientific">Reinekea blandensis MED297</name>
    <dbReference type="NCBI Taxonomy" id="314283"/>
    <lineage>
        <taxon>Bacteria</taxon>
        <taxon>Pseudomonadati</taxon>
        <taxon>Pseudomonadota</taxon>
        <taxon>Gammaproteobacteria</taxon>
        <taxon>Oceanospirillales</taxon>
        <taxon>Saccharospirillaceae</taxon>
        <taxon>Reinekea</taxon>
    </lineage>
</organism>
<evidence type="ECO:0000256" key="8">
    <source>
        <dbReference type="ARBA" id="ARBA00022777"/>
    </source>
</evidence>
<feature type="transmembrane region" description="Helical" evidence="13">
    <location>
        <begin position="370"/>
        <end position="392"/>
    </location>
</feature>
<evidence type="ECO:0000256" key="13">
    <source>
        <dbReference type="SAM" id="Phobius"/>
    </source>
</evidence>
<dbReference type="Gene3D" id="1.10.287.130">
    <property type="match status" value="1"/>
</dbReference>
<dbReference type="PANTHER" id="PTHR43047:SF9">
    <property type="entry name" value="HISTIDINE KINASE"/>
    <property type="match status" value="1"/>
</dbReference>
<keyword evidence="17" id="KW-1185">Reference proteome</keyword>
<feature type="transmembrane region" description="Helical" evidence="13">
    <location>
        <begin position="153"/>
        <end position="175"/>
    </location>
</feature>
<dbReference type="InterPro" id="IPR000014">
    <property type="entry name" value="PAS"/>
</dbReference>
<dbReference type="InterPro" id="IPR038377">
    <property type="entry name" value="Na/Glc_symporter_sf"/>
</dbReference>
<keyword evidence="9 13" id="KW-1133">Transmembrane helix</keyword>
<dbReference type="InterPro" id="IPR001734">
    <property type="entry name" value="Na/solute_symporter"/>
</dbReference>
<dbReference type="RefSeq" id="WP_008041488.1">
    <property type="nucleotide sequence ID" value="NZ_CH724149.1"/>
</dbReference>
<evidence type="ECO:0000256" key="10">
    <source>
        <dbReference type="ARBA" id="ARBA00023136"/>
    </source>
</evidence>
<evidence type="ECO:0000256" key="7">
    <source>
        <dbReference type="ARBA" id="ARBA00022692"/>
    </source>
</evidence>
<dbReference type="GO" id="GO:0022857">
    <property type="term" value="F:transmembrane transporter activity"/>
    <property type="evidence" value="ECO:0007669"/>
    <property type="project" value="InterPro"/>
</dbReference>
<dbReference type="GO" id="GO:0000155">
    <property type="term" value="F:phosphorelay sensor kinase activity"/>
    <property type="evidence" value="ECO:0007669"/>
    <property type="project" value="InterPro"/>
</dbReference>
<accession>A4BAF3</accession>
<sequence length="1163" mass="130187">MNPWILFAFAVLYFALLFGIALYGDSRSGQRVTRRHSHYIYALSLAVYCSSWTFYGAVGTAANSGWSFLPIYLGPLLVFVFGHRLLQKMIRVGKRQNTTSIADFLASRYGKQRGIALLSTLICTVAGIPYIALQLKAVTNSITVLSASAHPALPIPDTALVVAISMMGFAILFGTRQVDVSKHHPGMMLTIAFESLIKLSALIILALYVIFVFYSGTDEFASELAAAQAFNWSGISLNFLTQLLLAGAAILVLPRQFHVMVVENTQLSHLKTARWVFPLYLILISLVILPIASAGLRLFEGSGIDADTFVLLLPLAGDQFWLTVLVFIGGFSASMAMIVITTLTLSTMLSNDAFVPLMLKRRLNESSEAVAPWLLLIRRIIIIAVILIAWLYNLLFGETEALSAIGLLAFSLVVQLLPALIGGLYWRQAHTHGAYAGMIVGSLLWFWTLIVPMLSQAGFIDQTLLTHGPYDIRWLRPEFLFGFEFSDALSRGVFFSLAFNVAAYVYFSRRAKPTLADRLQASAYVQFNEHLQSDDNRQKKKPQVKTGELISMLERFAGSNQTQRWIDDFERVNHIRLQAHDIPTADFIRYIERTLSGVIGASSARAMMHSALAGRELHLEDVVTFFDEATQAIQFNQKVLSSTLENLDHGVSVIDRDLRLVAWNRKYLEMYDYPKELIRVGKPIEALVRYNAERGECGPGEVEEHVQKRLNHWRSGTAHRFIRVRNNGRVTEIRGNPLPGGGFVTTFNDITEFVRAQDELREAKDTLEARVQQRTQEVREINAELRAEIAERERAESMIMEAKTEAELANESKTRFLALASHDILQPLNAARLYNTALLEQWPDNAILPKLESSLRTTEELISTLLEIAKLDGSTQAPSFETVELNRLFQSINDEFSAIAGDKQLRLIVRETNLYVRSEARPLRRILQNLVSNAIKYTRRGGVLLAARKRSDHVQIEVWDTGLGINESDFERIFLDFNRLDQHQQEAQGVGLGLSVVSRISQHLDHPIQVRSRLHRGSCFSLQVPLVDDVPMPKAEGPKRTIPSHQLQLKVLVVDNDRQNTDALNTLLSGWGCQVTTASTRAEALAAEPPELLIMDYHLGESLTGFELFKELKRQWGQTVNAILVTAHGDAELQQQAANAGMGYLAKPVKPIALRALIKNRQT</sequence>
<keyword evidence="12" id="KW-0175">Coiled coil</keyword>
<feature type="transmembrane region" description="Helical" evidence="13">
    <location>
        <begin position="404"/>
        <end position="426"/>
    </location>
</feature>
<dbReference type="OrthoDB" id="9764438at2"/>
<dbReference type="CDD" id="cd10322">
    <property type="entry name" value="SLC5sbd"/>
    <property type="match status" value="1"/>
</dbReference>
<dbReference type="SMART" id="SM00388">
    <property type="entry name" value="HisKA"/>
    <property type="match status" value="1"/>
</dbReference>
<evidence type="ECO:0000256" key="4">
    <source>
        <dbReference type="ARBA" id="ARBA00012438"/>
    </source>
</evidence>
<dbReference type="PROSITE" id="PS50110">
    <property type="entry name" value="RESPONSE_REGULATORY"/>
    <property type="match status" value="1"/>
</dbReference>
<feature type="transmembrane region" description="Helical" evidence="13">
    <location>
        <begin position="36"/>
        <end position="55"/>
    </location>
</feature>
<evidence type="ECO:0000256" key="5">
    <source>
        <dbReference type="ARBA" id="ARBA00022553"/>
    </source>
</evidence>
<feature type="transmembrane region" description="Helical" evidence="13">
    <location>
        <begin position="6"/>
        <end position="24"/>
    </location>
</feature>
<dbReference type="Pfam" id="PF00474">
    <property type="entry name" value="SSF"/>
    <property type="match status" value="1"/>
</dbReference>
<evidence type="ECO:0000259" key="14">
    <source>
        <dbReference type="PROSITE" id="PS50109"/>
    </source>
</evidence>
<dbReference type="Gene3D" id="3.30.565.10">
    <property type="entry name" value="Histidine kinase-like ATPase, C-terminal domain"/>
    <property type="match status" value="1"/>
</dbReference>
<feature type="transmembrane region" description="Helical" evidence="13">
    <location>
        <begin position="115"/>
        <end position="133"/>
    </location>
</feature>